<evidence type="ECO:0000313" key="1">
    <source>
        <dbReference type="EMBL" id="EYC14659.1"/>
    </source>
</evidence>
<keyword evidence="2" id="KW-1185">Reference proteome</keyword>
<protein>
    <submittedName>
        <fullName evidence="1">Uncharacterized protein</fullName>
    </submittedName>
</protein>
<dbReference type="Proteomes" id="UP000024635">
    <property type="component" value="Unassembled WGS sequence"/>
</dbReference>
<comment type="caution">
    <text evidence="1">The sequence shown here is derived from an EMBL/GenBank/DDBJ whole genome shotgun (WGS) entry which is preliminary data.</text>
</comment>
<accession>A0A016UH32</accession>
<gene>
    <name evidence="1" type="primary">Acey_s0040.g330</name>
    <name evidence="1" type="ORF">Y032_0040g330</name>
</gene>
<dbReference type="EMBL" id="JARK01001376">
    <property type="protein sequence ID" value="EYC14659.1"/>
    <property type="molecule type" value="Genomic_DNA"/>
</dbReference>
<dbReference type="AlphaFoldDB" id="A0A016UH32"/>
<name>A0A016UH32_9BILA</name>
<organism evidence="1 2">
    <name type="scientific">Ancylostoma ceylanicum</name>
    <dbReference type="NCBI Taxonomy" id="53326"/>
    <lineage>
        <taxon>Eukaryota</taxon>
        <taxon>Metazoa</taxon>
        <taxon>Ecdysozoa</taxon>
        <taxon>Nematoda</taxon>
        <taxon>Chromadorea</taxon>
        <taxon>Rhabditida</taxon>
        <taxon>Rhabditina</taxon>
        <taxon>Rhabditomorpha</taxon>
        <taxon>Strongyloidea</taxon>
        <taxon>Ancylostomatidae</taxon>
        <taxon>Ancylostomatinae</taxon>
        <taxon>Ancylostoma</taxon>
    </lineage>
</organism>
<evidence type="ECO:0000313" key="2">
    <source>
        <dbReference type="Proteomes" id="UP000024635"/>
    </source>
</evidence>
<sequence length="100" mass="10988">MLMFGFVVVLSSDVLRDGEALSSEVLRDGAELSSETLRDGVALTVVMTVADSEGLRNAAAMSNILARRTFPTLLAMNSVTMENRVMPMMTRTENAWFKKN</sequence>
<reference evidence="2" key="1">
    <citation type="journal article" date="2015" name="Nat. Genet.">
        <title>The genome and transcriptome of the zoonotic hookworm Ancylostoma ceylanicum identify infection-specific gene families.</title>
        <authorList>
            <person name="Schwarz E.M."/>
            <person name="Hu Y."/>
            <person name="Antoshechkin I."/>
            <person name="Miller M.M."/>
            <person name="Sternberg P.W."/>
            <person name="Aroian R.V."/>
        </authorList>
    </citation>
    <scope>NUCLEOTIDE SEQUENCE</scope>
    <source>
        <strain evidence="2">HY135</strain>
    </source>
</reference>
<proteinExistence type="predicted"/>